<dbReference type="GeneID" id="94431845"/>
<feature type="compositionally biased region" description="Basic and acidic residues" evidence="1">
    <location>
        <begin position="275"/>
        <end position="284"/>
    </location>
</feature>
<feature type="compositionally biased region" description="Basic and acidic residues" evidence="1">
    <location>
        <begin position="81"/>
        <end position="91"/>
    </location>
</feature>
<feature type="compositionally biased region" description="Basic residues" evidence="1">
    <location>
        <begin position="124"/>
        <end position="134"/>
    </location>
</feature>
<feature type="compositionally biased region" description="Acidic residues" evidence="1">
    <location>
        <begin position="472"/>
        <end position="485"/>
    </location>
</feature>
<dbReference type="RefSeq" id="XP_067919396.1">
    <property type="nucleotide sequence ID" value="XM_068068634.1"/>
</dbReference>
<feature type="compositionally biased region" description="Basic and acidic residues" evidence="1">
    <location>
        <begin position="424"/>
        <end position="444"/>
    </location>
</feature>
<sequence>MYPTYSAGEDPTRVPGPNGGSYESTSTLWLWQHRELQRRGEYDKVILFFPHFHASKLQSVWRRYQRRRKRKQLWRQEIEKRRRERKTKTLKEEEEDDEEEEDEDDEEGQHLGGVDSYDDAEEKKKRKAKERRSLHALPKREDQEGFLKSRLGEERYTASTTTTGEKNPFSVSSFSSSSAFSSSSPALLDVREPPLKQGIREYASWIASQLRLVLKLLLSSSSRHQHSARKDMMDVKKKKNSSIGSSASLTDSSSLGRTPGNSSSPPNQENEEGMQEEKAYRHFSETSINKNDKEQEEQQEEEEAPPPPQLYRKQNTPAAAKDPRRRLSKEEEEMDDEDDEEGMVFFERRDLEDLRESCVHYDLHLQGWGTGGLGIRAMLSLGLLFWSNREVSFTEILQLHQLLQKYSTSSSSSSSPSSQRHPSRREERRKSSLGDEERREDTTMKKKKNTKSGRLSTSDIRRLIKKKRKKEEEEEREAEGEDEEGEKAAGEALAQKDGERQGGGEEDEEEEDKMTKKKNTIRGRREWIRSTGRQHPKQPSLHEEERRKKKSSIQNSRPLLEEKLSYHVREEKVKEDQDGNDFFLVSSSSSSSLKTVTLKTVSLIRTPHAGYGSRSDENVGLEKLGWTKWALSLVPERFYRSVGNTFYRKELLHLDSDRVLCTLAQEEKQSYSLVKKEGSLISLFHTTLYYSFLDEDYDIPVLSQIGISEGRLPMSESADILRQNPPAQNRFFYIDTNQTGLNRIDIISSPRFYPLFVDRRACTAVSLSGVYTFTLKILEVRNSRQKPSSFQPIRYLALKGEDAYDEKISLNSWKYLLFQRKRDKFERQAANRFMYIHEAVRMMQGKEAQRLSFDNDHHPTISSAWFYSQ</sequence>
<feature type="compositionally biased region" description="Polar residues" evidence="1">
    <location>
        <begin position="255"/>
        <end position="268"/>
    </location>
</feature>
<evidence type="ECO:0000313" key="2">
    <source>
        <dbReference type="EMBL" id="PHJ17680.1"/>
    </source>
</evidence>
<feature type="region of interest" description="Disordered" evidence="1">
    <location>
        <begin position="81"/>
        <end position="187"/>
    </location>
</feature>
<dbReference type="VEuPathDB" id="ToxoDB:CSUI_008504"/>
<proteinExistence type="predicted"/>
<feature type="compositionally biased region" description="Acidic residues" evidence="1">
    <location>
        <begin position="330"/>
        <end position="342"/>
    </location>
</feature>
<feature type="region of interest" description="Disordered" evidence="1">
    <location>
        <begin position="222"/>
        <end position="342"/>
    </location>
</feature>
<feature type="compositionally biased region" description="Acidic residues" evidence="1">
    <location>
        <begin position="294"/>
        <end position="304"/>
    </location>
</feature>
<feature type="compositionally biased region" description="Low complexity" evidence="1">
    <location>
        <begin position="241"/>
        <end position="254"/>
    </location>
</feature>
<feature type="compositionally biased region" description="Low complexity" evidence="1">
    <location>
        <begin position="169"/>
        <end position="184"/>
    </location>
</feature>
<reference evidence="2 3" key="1">
    <citation type="journal article" date="2017" name="Int. J. Parasitol.">
        <title>The genome of the protozoan parasite Cystoisospora suis and a reverse vaccinology approach to identify vaccine candidates.</title>
        <authorList>
            <person name="Palmieri N."/>
            <person name="Shrestha A."/>
            <person name="Ruttkowski B."/>
            <person name="Beck T."/>
            <person name="Vogl C."/>
            <person name="Tomley F."/>
            <person name="Blake D.P."/>
            <person name="Joachim A."/>
        </authorList>
    </citation>
    <scope>NUCLEOTIDE SEQUENCE [LARGE SCALE GENOMIC DNA]</scope>
    <source>
        <strain evidence="2 3">Wien I</strain>
    </source>
</reference>
<evidence type="ECO:0000313" key="3">
    <source>
        <dbReference type="Proteomes" id="UP000221165"/>
    </source>
</evidence>
<dbReference type="AlphaFoldDB" id="A0A2C6K905"/>
<accession>A0A2C6K905</accession>
<keyword evidence="3" id="KW-1185">Reference proteome</keyword>
<keyword evidence="2" id="KW-0812">Transmembrane</keyword>
<name>A0A2C6K905_9APIC</name>
<dbReference type="Proteomes" id="UP000221165">
    <property type="component" value="Unassembled WGS sequence"/>
</dbReference>
<organism evidence="2 3">
    <name type="scientific">Cystoisospora suis</name>
    <dbReference type="NCBI Taxonomy" id="483139"/>
    <lineage>
        <taxon>Eukaryota</taxon>
        <taxon>Sar</taxon>
        <taxon>Alveolata</taxon>
        <taxon>Apicomplexa</taxon>
        <taxon>Conoidasida</taxon>
        <taxon>Coccidia</taxon>
        <taxon>Eucoccidiorida</taxon>
        <taxon>Eimeriorina</taxon>
        <taxon>Sarcocystidae</taxon>
        <taxon>Cystoisospora</taxon>
    </lineage>
</organism>
<feature type="compositionally biased region" description="Acidic residues" evidence="1">
    <location>
        <begin position="92"/>
        <end position="107"/>
    </location>
</feature>
<feature type="region of interest" description="Disordered" evidence="1">
    <location>
        <begin position="1"/>
        <end position="21"/>
    </location>
</feature>
<evidence type="ECO:0000256" key="1">
    <source>
        <dbReference type="SAM" id="MobiDB-lite"/>
    </source>
</evidence>
<protein>
    <submittedName>
        <fullName evidence="2">Transmembrane protein</fullName>
    </submittedName>
</protein>
<dbReference type="PROSITE" id="PS50096">
    <property type="entry name" value="IQ"/>
    <property type="match status" value="1"/>
</dbReference>
<dbReference type="OrthoDB" id="332336at2759"/>
<feature type="compositionally biased region" description="Basic and acidic residues" evidence="1">
    <location>
        <begin position="486"/>
        <end position="503"/>
    </location>
</feature>
<dbReference type="EMBL" id="MIGC01004754">
    <property type="protein sequence ID" value="PHJ17680.1"/>
    <property type="molecule type" value="Genomic_DNA"/>
</dbReference>
<feature type="compositionally biased region" description="Basic and acidic residues" evidence="1">
    <location>
        <begin position="138"/>
        <end position="156"/>
    </location>
</feature>
<comment type="caution">
    <text evidence="2">The sequence shown here is derived from an EMBL/GenBank/DDBJ whole genome shotgun (WGS) entry which is preliminary data.</text>
</comment>
<gene>
    <name evidence="2" type="ORF">CSUI_008504</name>
</gene>
<keyword evidence="2" id="KW-0472">Membrane</keyword>
<feature type="compositionally biased region" description="Low complexity" evidence="1">
    <location>
        <begin position="407"/>
        <end position="420"/>
    </location>
</feature>
<feature type="region of interest" description="Disordered" evidence="1">
    <location>
        <begin position="406"/>
        <end position="562"/>
    </location>
</feature>